<organism evidence="2 3">
    <name type="scientific">Armillaria ostoyae</name>
    <name type="common">Armillaria root rot fungus</name>
    <dbReference type="NCBI Taxonomy" id="47428"/>
    <lineage>
        <taxon>Eukaryota</taxon>
        <taxon>Fungi</taxon>
        <taxon>Dikarya</taxon>
        <taxon>Basidiomycota</taxon>
        <taxon>Agaricomycotina</taxon>
        <taxon>Agaricomycetes</taxon>
        <taxon>Agaricomycetidae</taxon>
        <taxon>Agaricales</taxon>
        <taxon>Marasmiineae</taxon>
        <taxon>Physalacriaceae</taxon>
        <taxon>Armillaria</taxon>
    </lineage>
</organism>
<gene>
    <name evidence="2" type="ORF">ARMOST_01733</name>
</gene>
<accession>A0A284QPR7</accession>
<dbReference type="Proteomes" id="UP000219338">
    <property type="component" value="Unassembled WGS sequence"/>
</dbReference>
<keyword evidence="3" id="KW-1185">Reference proteome</keyword>
<evidence type="ECO:0000313" key="3">
    <source>
        <dbReference type="Proteomes" id="UP000219338"/>
    </source>
</evidence>
<dbReference type="OMA" id="EMQHAVT"/>
<name>A0A284QPR7_ARMOS</name>
<dbReference type="OrthoDB" id="9971254at2759"/>
<evidence type="ECO:0000259" key="1">
    <source>
        <dbReference type="Pfam" id="PF18885"/>
    </source>
</evidence>
<feature type="domain" description="DUF5648" evidence="1">
    <location>
        <begin position="111"/>
        <end position="247"/>
    </location>
</feature>
<proteinExistence type="predicted"/>
<reference evidence="3" key="1">
    <citation type="journal article" date="2017" name="Nat. Ecol. Evol.">
        <title>Genome expansion and lineage-specific genetic innovations in the forest pathogenic fungi Armillaria.</title>
        <authorList>
            <person name="Sipos G."/>
            <person name="Prasanna A.N."/>
            <person name="Walter M.C."/>
            <person name="O'Connor E."/>
            <person name="Balint B."/>
            <person name="Krizsan K."/>
            <person name="Kiss B."/>
            <person name="Hess J."/>
            <person name="Varga T."/>
            <person name="Slot J."/>
            <person name="Riley R."/>
            <person name="Boka B."/>
            <person name="Rigling D."/>
            <person name="Barry K."/>
            <person name="Lee J."/>
            <person name="Mihaltcheva S."/>
            <person name="LaButti K."/>
            <person name="Lipzen A."/>
            <person name="Waldron R."/>
            <person name="Moloney N.M."/>
            <person name="Sperisen C."/>
            <person name="Kredics L."/>
            <person name="Vagvoelgyi C."/>
            <person name="Patrignani A."/>
            <person name="Fitzpatrick D."/>
            <person name="Nagy I."/>
            <person name="Doyle S."/>
            <person name="Anderson J.B."/>
            <person name="Grigoriev I.V."/>
            <person name="Gueldener U."/>
            <person name="Muensterkoetter M."/>
            <person name="Nagy L.G."/>
        </authorList>
    </citation>
    <scope>NUCLEOTIDE SEQUENCE [LARGE SCALE GENOMIC DNA]</scope>
    <source>
        <strain evidence="3">C18/9</strain>
    </source>
</reference>
<protein>
    <recommendedName>
        <fullName evidence="1">DUF5648 domain-containing protein</fullName>
    </recommendedName>
</protein>
<evidence type="ECO:0000313" key="2">
    <source>
        <dbReference type="EMBL" id="SJK98465.1"/>
    </source>
</evidence>
<dbReference type="EMBL" id="FUEG01000001">
    <property type="protein sequence ID" value="SJK98465.1"/>
    <property type="molecule type" value="Genomic_DNA"/>
</dbReference>
<dbReference type="AlphaFoldDB" id="A0A284QPR7"/>
<dbReference type="Pfam" id="PF18885">
    <property type="entry name" value="DUF5648"/>
    <property type="match status" value="1"/>
</dbReference>
<sequence length="249" mass="28005">MSLTRVDVDYRDQLGELMQQTIQCLLDLRHDKIAQAFPFNLSALRRDSSSLQSAGHSITIKQERFFVKAILSSNMKGLLVSCITVFLSLGVVSANENATNCPKDTAIPLLRAYLGEPYYDHFYTTDAAEMQHAVTALPYRQEGSPGLVFGFQAPGTVPFYRTYHPTVYDHFYTTSLNECDNAIKGLGYKDEGIVGYIYPKEMCCSVPLYRLYYDKPVWDHFYTADPKEVTSAQGLGYKLEGIAGYILPI</sequence>
<dbReference type="InterPro" id="IPR043708">
    <property type="entry name" value="DUF5648"/>
</dbReference>